<evidence type="ECO:0000256" key="1">
    <source>
        <dbReference type="ARBA" id="ARBA00010990"/>
    </source>
</evidence>
<evidence type="ECO:0000313" key="6">
    <source>
        <dbReference type="Proteomes" id="UP000267469"/>
    </source>
</evidence>
<dbReference type="PANTHER" id="PTHR12215">
    <property type="entry name" value="PHOSPHOPANTETHEINE TRANSFERASE"/>
    <property type="match status" value="1"/>
</dbReference>
<dbReference type="PANTHER" id="PTHR12215:SF10">
    <property type="entry name" value="L-AMINOADIPATE-SEMIALDEHYDE DEHYDROGENASE-PHOSPHOPANTETHEINYL TRANSFERASE"/>
    <property type="match status" value="1"/>
</dbReference>
<dbReference type="GO" id="GO:0008897">
    <property type="term" value="F:holo-[acyl-carrier-protein] synthase activity"/>
    <property type="evidence" value="ECO:0007669"/>
    <property type="project" value="InterPro"/>
</dbReference>
<dbReference type="InterPro" id="IPR037143">
    <property type="entry name" value="4-PPantetheinyl_Trfase_dom_sf"/>
</dbReference>
<feature type="domain" description="4'-phosphopantetheinyl transferase N-terminal" evidence="4">
    <location>
        <begin position="20"/>
        <end position="100"/>
    </location>
</feature>
<gene>
    <name evidence="5" type="ORF">ED312_17925</name>
</gene>
<dbReference type="RefSeq" id="WP_123217401.1">
    <property type="nucleotide sequence ID" value="NZ_RJTM01000119.1"/>
</dbReference>
<comment type="similarity">
    <text evidence="1">Belongs to the P-Pant transferase superfamily. Gsp/Sfp/HetI/AcpT family.</text>
</comment>
<dbReference type="Pfam" id="PF22624">
    <property type="entry name" value="AASDHPPT_N"/>
    <property type="match status" value="1"/>
</dbReference>
<evidence type="ECO:0000256" key="2">
    <source>
        <dbReference type="ARBA" id="ARBA00022679"/>
    </source>
</evidence>
<dbReference type="AlphaFoldDB" id="A0A3N0E2B3"/>
<comment type="caution">
    <text evidence="5">The sequence shown here is derived from an EMBL/GenBank/DDBJ whole genome shotgun (WGS) entry which is preliminary data.</text>
</comment>
<dbReference type="GO" id="GO:0000287">
    <property type="term" value="F:magnesium ion binding"/>
    <property type="evidence" value="ECO:0007669"/>
    <property type="project" value="InterPro"/>
</dbReference>
<dbReference type="Gene3D" id="3.90.470.20">
    <property type="entry name" value="4'-phosphopantetheinyl transferase domain"/>
    <property type="match status" value="2"/>
</dbReference>
<dbReference type="GO" id="GO:0019878">
    <property type="term" value="P:lysine biosynthetic process via aminoadipic acid"/>
    <property type="evidence" value="ECO:0007669"/>
    <property type="project" value="TreeGrafter"/>
</dbReference>
<dbReference type="InterPro" id="IPR050559">
    <property type="entry name" value="P-Pant_transferase_sf"/>
</dbReference>
<dbReference type="SUPFAM" id="SSF56214">
    <property type="entry name" value="4'-phosphopantetheinyl transferase"/>
    <property type="match status" value="2"/>
</dbReference>
<keyword evidence="6" id="KW-1185">Reference proteome</keyword>
<protein>
    <submittedName>
        <fullName evidence="5">4'-phosphopantetheinyl transferase superfamily protein</fullName>
    </submittedName>
</protein>
<name>A0A3N0E2B3_SINP1</name>
<dbReference type="OrthoDB" id="9808281at2"/>
<feature type="domain" description="4'-phosphopantetheinyl transferase" evidence="3">
    <location>
        <begin position="107"/>
        <end position="177"/>
    </location>
</feature>
<reference evidence="5 6" key="1">
    <citation type="submission" date="2018-10" db="EMBL/GenBank/DDBJ databases">
        <title>Sinomicrobium pectinilyticum sp. nov., a pectinase-producing bacterium isolated from alkaline and saline soil, and emended description of the genus Sinomicrobium.</title>
        <authorList>
            <person name="Cheng B."/>
            <person name="Li C."/>
            <person name="Lai Q."/>
            <person name="Du M."/>
            <person name="Shao Z."/>
            <person name="Xu P."/>
            <person name="Yang C."/>
        </authorList>
    </citation>
    <scope>NUCLEOTIDE SEQUENCE [LARGE SCALE GENOMIC DNA]</scope>
    <source>
        <strain evidence="5 6">5DNS001</strain>
    </source>
</reference>
<dbReference type="InterPro" id="IPR008278">
    <property type="entry name" value="4-PPantetheinyl_Trfase_dom"/>
</dbReference>
<evidence type="ECO:0000259" key="4">
    <source>
        <dbReference type="Pfam" id="PF22624"/>
    </source>
</evidence>
<accession>A0A3N0E2B3</accession>
<dbReference type="EMBL" id="RJTM01000119">
    <property type="protein sequence ID" value="RNL81987.1"/>
    <property type="molecule type" value="Genomic_DNA"/>
</dbReference>
<evidence type="ECO:0000259" key="3">
    <source>
        <dbReference type="Pfam" id="PF01648"/>
    </source>
</evidence>
<organism evidence="5 6">
    <name type="scientific">Sinomicrobium pectinilyticum</name>
    <dbReference type="NCBI Taxonomy" id="1084421"/>
    <lineage>
        <taxon>Bacteria</taxon>
        <taxon>Pseudomonadati</taxon>
        <taxon>Bacteroidota</taxon>
        <taxon>Flavobacteriia</taxon>
        <taxon>Flavobacteriales</taxon>
        <taxon>Flavobacteriaceae</taxon>
        <taxon>Sinomicrobium</taxon>
    </lineage>
</organism>
<keyword evidence="2 5" id="KW-0808">Transferase</keyword>
<dbReference type="GO" id="GO:0005829">
    <property type="term" value="C:cytosol"/>
    <property type="evidence" value="ECO:0007669"/>
    <property type="project" value="TreeGrafter"/>
</dbReference>
<proteinExistence type="inferred from homology"/>
<sequence length="220" mass="26115">MDLINIFVTSFKKPLEQDLFSGYLSYLSPDLKQRNSRYIRWQDKHSHLFGKLLLMEALRIYGIETDIWNYLAYNDYQRPYLTLDGYDFNISHSGNFVICAFGKNIRLGIDIEENRRINIEDFGNIMSPGQWHEINESDYPLKEFYKYWTIKESVMKADGRGFSIPPDKLEMNNNTVQYEDKLWFVHQLTVDSDYSAALATNRLSAFKIRYIDFYKSRTLT</sequence>
<dbReference type="Pfam" id="PF01648">
    <property type="entry name" value="ACPS"/>
    <property type="match status" value="1"/>
</dbReference>
<evidence type="ECO:0000313" key="5">
    <source>
        <dbReference type="EMBL" id="RNL81987.1"/>
    </source>
</evidence>
<dbReference type="InterPro" id="IPR055066">
    <property type="entry name" value="AASDHPPT_N"/>
</dbReference>
<dbReference type="Proteomes" id="UP000267469">
    <property type="component" value="Unassembled WGS sequence"/>
</dbReference>